<dbReference type="PANTHER" id="PTHR47053:SF1">
    <property type="entry name" value="MUREIN DD-ENDOPEPTIDASE MEPH-RELATED"/>
    <property type="match status" value="1"/>
</dbReference>
<evidence type="ECO:0000256" key="5">
    <source>
        <dbReference type="SAM" id="MobiDB-lite"/>
    </source>
</evidence>
<evidence type="ECO:0000256" key="4">
    <source>
        <dbReference type="ARBA" id="ARBA00022807"/>
    </source>
</evidence>
<evidence type="ECO:0000313" key="8">
    <source>
        <dbReference type="Proteomes" id="UP001597497"/>
    </source>
</evidence>
<dbReference type="Gene3D" id="3.90.1720.10">
    <property type="entry name" value="endopeptidase domain like (from Nostoc punctiforme)"/>
    <property type="match status" value="1"/>
</dbReference>
<proteinExistence type="inferred from homology"/>
<accession>A0ABW5R9R6</accession>
<protein>
    <submittedName>
        <fullName evidence="7">C40 family peptidase</fullName>
    </submittedName>
</protein>
<keyword evidence="8" id="KW-1185">Reference proteome</keyword>
<sequence>MSKKLGLFILLGALYLSGCQSDDAEHIMHATDNKMDNPVILAEDAELRKGDLDVEKVLPSNINSSSHTETAPPPGTSQNLFLSTRSNELHQPQVNPAIKPKNGNYANNVISFGLHFLETPYEYGSDRDDPRTFDCSDFTRYAYLGALGLELPMDSRSQARYVQAVGTDTYTDLSQARPGDLLFFMSYEGWREEDYDGINPMSERISHVGIYMGDGKMVHTASKKTGGVRIDEVADSHLEWRFVRGGRVLP</sequence>
<dbReference type="Proteomes" id="UP001597497">
    <property type="component" value="Unassembled WGS sequence"/>
</dbReference>
<reference evidence="8" key="1">
    <citation type="journal article" date="2019" name="Int. J. Syst. Evol. Microbiol.">
        <title>The Global Catalogue of Microorganisms (GCM) 10K type strain sequencing project: providing services to taxonomists for standard genome sequencing and annotation.</title>
        <authorList>
            <consortium name="The Broad Institute Genomics Platform"/>
            <consortium name="The Broad Institute Genome Sequencing Center for Infectious Disease"/>
            <person name="Wu L."/>
            <person name="Ma J."/>
        </authorList>
    </citation>
    <scope>NUCLEOTIDE SEQUENCE [LARGE SCALE GENOMIC DNA]</scope>
    <source>
        <strain evidence="8">KCTC 33676</strain>
    </source>
</reference>
<dbReference type="Pfam" id="PF00877">
    <property type="entry name" value="NLPC_P60"/>
    <property type="match status" value="1"/>
</dbReference>
<comment type="similarity">
    <text evidence="1">Belongs to the peptidase C40 family.</text>
</comment>
<feature type="region of interest" description="Disordered" evidence="5">
    <location>
        <begin position="62"/>
        <end position="81"/>
    </location>
</feature>
<dbReference type="RefSeq" id="WP_379928954.1">
    <property type="nucleotide sequence ID" value="NZ_JBHUMM010000011.1"/>
</dbReference>
<dbReference type="InterPro" id="IPR051202">
    <property type="entry name" value="Peptidase_C40"/>
</dbReference>
<comment type="caution">
    <text evidence="7">The sequence shown here is derived from an EMBL/GenBank/DDBJ whole genome shotgun (WGS) entry which is preliminary data.</text>
</comment>
<evidence type="ECO:0000256" key="2">
    <source>
        <dbReference type="ARBA" id="ARBA00022670"/>
    </source>
</evidence>
<feature type="domain" description="NlpC/P60" evidence="6">
    <location>
        <begin position="103"/>
        <end position="250"/>
    </location>
</feature>
<keyword evidence="3" id="KW-0378">Hydrolase</keyword>
<organism evidence="7 8">
    <name type="scientific">Marinicrinis sediminis</name>
    <dbReference type="NCBI Taxonomy" id="1652465"/>
    <lineage>
        <taxon>Bacteria</taxon>
        <taxon>Bacillati</taxon>
        <taxon>Bacillota</taxon>
        <taxon>Bacilli</taxon>
        <taxon>Bacillales</taxon>
        <taxon>Paenibacillaceae</taxon>
    </lineage>
</organism>
<dbReference type="SUPFAM" id="SSF54001">
    <property type="entry name" value="Cysteine proteinases"/>
    <property type="match status" value="1"/>
</dbReference>
<dbReference type="EMBL" id="JBHUMM010000011">
    <property type="protein sequence ID" value="MFD2671481.1"/>
    <property type="molecule type" value="Genomic_DNA"/>
</dbReference>
<dbReference type="InterPro" id="IPR038765">
    <property type="entry name" value="Papain-like_cys_pep_sf"/>
</dbReference>
<evidence type="ECO:0000259" key="6">
    <source>
        <dbReference type="PROSITE" id="PS51935"/>
    </source>
</evidence>
<evidence type="ECO:0000256" key="1">
    <source>
        <dbReference type="ARBA" id="ARBA00007074"/>
    </source>
</evidence>
<dbReference type="InterPro" id="IPR000064">
    <property type="entry name" value="NLP_P60_dom"/>
</dbReference>
<name>A0ABW5R9R6_9BACL</name>
<dbReference type="PANTHER" id="PTHR47053">
    <property type="entry name" value="MUREIN DD-ENDOPEPTIDASE MEPH-RELATED"/>
    <property type="match status" value="1"/>
</dbReference>
<keyword evidence="4" id="KW-0788">Thiol protease</keyword>
<evidence type="ECO:0000256" key="3">
    <source>
        <dbReference type="ARBA" id="ARBA00022801"/>
    </source>
</evidence>
<keyword evidence="2" id="KW-0645">Protease</keyword>
<dbReference type="PROSITE" id="PS51935">
    <property type="entry name" value="NLPC_P60"/>
    <property type="match status" value="1"/>
</dbReference>
<gene>
    <name evidence="7" type="ORF">ACFSUC_07665</name>
</gene>
<evidence type="ECO:0000313" key="7">
    <source>
        <dbReference type="EMBL" id="MFD2671481.1"/>
    </source>
</evidence>